<dbReference type="Gene3D" id="1.10.357.10">
    <property type="entry name" value="Tetracycline Repressor, domain 2"/>
    <property type="match status" value="1"/>
</dbReference>
<dbReference type="InterPro" id="IPR050109">
    <property type="entry name" value="HTH-type_TetR-like_transc_reg"/>
</dbReference>
<dbReference type="PROSITE" id="PS50977">
    <property type="entry name" value="HTH_TETR_2"/>
    <property type="match status" value="1"/>
</dbReference>
<proteinExistence type="predicted"/>
<keyword evidence="1 2" id="KW-0238">DNA-binding</keyword>
<dbReference type="Proteomes" id="UP001235712">
    <property type="component" value="Unassembled WGS sequence"/>
</dbReference>
<evidence type="ECO:0000256" key="1">
    <source>
        <dbReference type="ARBA" id="ARBA00023125"/>
    </source>
</evidence>
<dbReference type="PANTHER" id="PTHR30055:SF148">
    <property type="entry name" value="TETR-FAMILY TRANSCRIPTIONAL REGULATOR"/>
    <property type="match status" value="1"/>
</dbReference>
<accession>A0ABT9PC52</accession>
<dbReference type="RefSeq" id="WP_307249316.1">
    <property type="nucleotide sequence ID" value="NZ_JAUSQZ010000001.1"/>
</dbReference>
<evidence type="ECO:0000313" key="5">
    <source>
        <dbReference type="Proteomes" id="UP001235712"/>
    </source>
</evidence>
<name>A0ABT9PC52_9ACTN</name>
<dbReference type="SUPFAM" id="SSF46689">
    <property type="entry name" value="Homeodomain-like"/>
    <property type="match status" value="1"/>
</dbReference>
<dbReference type="InterPro" id="IPR009057">
    <property type="entry name" value="Homeodomain-like_sf"/>
</dbReference>
<dbReference type="Pfam" id="PF00440">
    <property type="entry name" value="TetR_N"/>
    <property type="match status" value="1"/>
</dbReference>
<dbReference type="EMBL" id="JAUSQZ010000001">
    <property type="protein sequence ID" value="MDP9830284.1"/>
    <property type="molecule type" value="Genomic_DNA"/>
</dbReference>
<sequence>MAPAEDPAPDPAVDPRVHRTRQDVLRAALGILTTEGWDAVTHARLAAHAGYSKVTIYKHWPTRTDLLRDALGQLADIPHHAPTGDLRADLIGEMRAFRDGIRDHGLDRAMAVLGEQARHQADVAAVRDQLVSGGDRIVRELLATRLSGTELLAGTRMLSGAMFYSALMYGHVPDDDIIVTTVDILLRGTAAPA</sequence>
<reference evidence="4 5" key="1">
    <citation type="submission" date="2023-07" db="EMBL/GenBank/DDBJ databases">
        <title>Sequencing the genomes of 1000 actinobacteria strains.</title>
        <authorList>
            <person name="Klenk H.-P."/>
        </authorList>
    </citation>
    <scope>NUCLEOTIDE SEQUENCE [LARGE SCALE GENOMIC DNA]</scope>
    <source>
        <strain evidence="4 5">DSM 44388</strain>
    </source>
</reference>
<feature type="domain" description="HTH tetR-type" evidence="3">
    <location>
        <begin position="18"/>
        <end position="78"/>
    </location>
</feature>
<feature type="DNA-binding region" description="H-T-H motif" evidence="2">
    <location>
        <begin position="41"/>
        <end position="60"/>
    </location>
</feature>
<comment type="caution">
    <text evidence="4">The sequence shown here is derived from an EMBL/GenBank/DDBJ whole genome shotgun (WGS) entry which is preliminary data.</text>
</comment>
<gene>
    <name evidence="4" type="ORF">J2S57_006033</name>
</gene>
<protein>
    <submittedName>
        <fullName evidence="4">AcrR family transcriptional regulator</fullName>
    </submittedName>
</protein>
<keyword evidence="5" id="KW-1185">Reference proteome</keyword>
<organism evidence="4 5">
    <name type="scientific">Kineosporia succinea</name>
    <dbReference type="NCBI Taxonomy" id="84632"/>
    <lineage>
        <taxon>Bacteria</taxon>
        <taxon>Bacillati</taxon>
        <taxon>Actinomycetota</taxon>
        <taxon>Actinomycetes</taxon>
        <taxon>Kineosporiales</taxon>
        <taxon>Kineosporiaceae</taxon>
        <taxon>Kineosporia</taxon>
    </lineage>
</organism>
<dbReference type="InterPro" id="IPR036271">
    <property type="entry name" value="Tet_transcr_reg_TetR-rel_C_sf"/>
</dbReference>
<evidence type="ECO:0000256" key="2">
    <source>
        <dbReference type="PROSITE-ProRule" id="PRU00335"/>
    </source>
</evidence>
<dbReference type="PRINTS" id="PR00455">
    <property type="entry name" value="HTHTETR"/>
</dbReference>
<evidence type="ECO:0000313" key="4">
    <source>
        <dbReference type="EMBL" id="MDP9830284.1"/>
    </source>
</evidence>
<dbReference type="InterPro" id="IPR001647">
    <property type="entry name" value="HTH_TetR"/>
</dbReference>
<dbReference type="SUPFAM" id="SSF48498">
    <property type="entry name" value="Tetracyclin repressor-like, C-terminal domain"/>
    <property type="match status" value="1"/>
</dbReference>
<evidence type="ECO:0000259" key="3">
    <source>
        <dbReference type="PROSITE" id="PS50977"/>
    </source>
</evidence>
<dbReference type="PANTHER" id="PTHR30055">
    <property type="entry name" value="HTH-TYPE TRANSCRIPTIONAL REGULATOR RUTR"/>
    <property type="match status" value="1"/>
</dbReference>